<evidence type="ECO:0000313" key="2">
    <source>
        <dbReference type="EMBL" id="EPZ68112.1"/>
    </source>
</evidence>
<dbReference type="AlphaFoldDB" id="A0AAV3JPZ2"/>
<gene>
    <name evidence="2" type="ORF">N199_08375</name>
</gene>
<organism evidence="2 3">
    <name type="scientific">Helicobacter pylori UM038</name>
    <dbReference type="NCBI Taxonomy" id="1352343"/>
    <lineage>
        <taxon>Bacteria</taxon>
        <taxon>Pseudomonadati</taxon>
        <taxon>Campylobacterota</taxon>
        <taxon>Epsilonproteobacteria</taxon>
        <taxon>Campylobacterales</taxon>
        <taxon>Helicobacteraceae</taxon>
        <taxon>Helicobacter</taxon>
    </lineage>
</organism>
<protein>
    <submittedName>
        <fullName evidence="2">Uncharacterized protein</fullName>
    </submittedName>
</protein>
<evidence type="ECO:0000313" key="3">
    <source>
        <dbReference type="Proteomes" id="UP000015451"/>
    </source>
</evidence>
<name>A0AAV3JPZ2_HELPX</name>
<proteinExistence type="predicted"/>
<accession>A0AAV3JPZ2</accession>
<dbReference type="Proteomes" id="UP000015451">
    <property type="component" value="Unassembled WGS sequence"/>
</dbReference>
<evidence type="ECO:0000256" key="1">
    <source>
        <dbReference type="SAM" id="Coils"/>
    </source>
</evidence>
<reference evidence="2 3" key="1">
    <citation type="journal article" date="2013" name="Genome Announc.">
        <title>Multiple genome sequences of Helicobacter pylori strains of diverse disease and antibiotic resistance backgrounds from Malaysia.</title>
        <authorList>
            <person name="Rehvathy V."/>
            <person name="Tan M.H."/>
            <person name="Gunaletchumy S.P."/>
            <person name="Teh X."/>
            <person name="Wang S."/>
            <person name="Baybayan P."/>
            <person name="Singh S."/>
            <person name="Ashby M."/>
            <person name="Kaakoush N.O."/>
            <person name="Mitchell H.M."/>
            <person name="Croft L.J."/>
            <person name="Goh K.L."/>
            <person name="Loke M.F."/>
            <person name="Vadivelu J."/>
        </authorList>
    </citation>
    <scope>NUCLEOTIDE SEQUENCE [LARGE SCALE GENOMIC DNA]</scope>
    <source>
        <strain evidence="2 3">UM038</strain>
    </source>
</reference>
<keyword evidence="1" id="KW-0175">Coiled coil</keyword>
<comment type="caution">
    <text evidence="2">The sequence shown here is derived from an EMBL/GenBank/DDBJ whole genome shotgun (WGS) entry which is preliminary data.</text>
</comment>
<dbReference type="EMBL" id="AUSL01000028">
    <property type="protein sequence ID" value="EPZ68112.1"/>
    <property type="molecule type" value="Genomic_DNA"/>
</dbReference>
<sequence>MIKTYFKGLNDPKQRVAATRLDIATNGIEDVERRARNCSKLEHKVGEFEAENKNLKDENKELRELKNDFDKLRRDVKELVRREVEYQVSKNSVDTQTQKYIYFQNDDSQGSLIKIH</sequence>
<feature type="coiled-coil region" evidence="1">
    <location>
        <begin position="38"/>
        <end position="82"/>
    </location>
</feature>
<dbReference type="RefSeq" id="WP_021301892.1">
    <property type="nucleotide sequence ID" value="NZ_AUSL01000028.1"/>
</dbReference>